<name>A0ABU8QKL8_9RHOB</name>
<proteinExistence type="predicted"/>
<dbReference type="PROSITE" id="PS00552">
    <property type="entry name" value="HTH_MERR_1"/>
    <property type="match status" value="1"/>
</dbReference>
<reference evidence="6 7" key="1">
    <citation type="submission" date="2024-03" db="EMBL/GenBank/DDBJ databases">
        <title>Cognatishimia coralii sp. nov., a marine bacterium isolated from coral surrounding seawater.</title>
        <authorList>
            <person name="Liu X."/>
            <person name="Liu S."/>
            <person name="Sun H."/>
            <person name="Zhang Y."/>
        </authorList>
    </citation>
    <scope>NUCLEOTIDE SEQUENCE [LARGE SCALE GENOMIC DNA]</scope>
    <source>
        <strain evidence="6 7">D5M38</strain>
    </source>
</reference>
<dbReference type="InterPro" id="IPR009061">
    <property type="entry name" value="DNA-bd_dom_put_sf"/>
</dbReference>
<keyword evidence="4" id="KW-0804">Transcription</keyword>
<dbReference type="Proteomes" id="UP001368270">
    <property type="component" value="Unassembled WGS sequence"/>
</dbReference>
<evidence type="ECO:0000313" key="7">
    <source>
        <dbReference type="Proteomes" id="UP001368270"/>
    </source>
</evidence>
<evidence type="ECO:0000313" key="6">
    <source>
        <dbReference type="EMBL" id="MEJ5219959.1"/>
    </source>
</evidence>
<dbReference type="InterPro" id="IPR000551">
    <property type="entry name" value="MerR-type_HTH_dom"/>
</dbReference>
<accession>A0ABU8QKL8</accession>
<protein>
    <submittedName>
        <fullName evidence="6">MerR family transcriptional regulator</fullName>
    </submittedName>
</protein>
<evidence type="ECO:0000256" key="4">
    <source>
        <dbReference type="ARBA" id="ARBA00023163"/>
    </source>
</evidence>
<dbReference type="Pfam" id="PF13411">
    <property type="entry name" value="MerR_1"/>
    <property type="match status" value="1"/>
</dbReference>
<evidence type="ECO:0000256" key="1">
    <source>
        <dbReference type="ARBA" id="ARBA00022491"/>
    </source>
</evidence>
<dbReference type="PROSITE" id="PS50937">
    <property type="entry name" value="HTH_MERR_2"/>
    <property type="match status" value="1"/>
</dbReference>
<keyword evidence="7" id="KW-1185">Reference proteome</keyword>
<feature type="domain" description="HTH merR-type" evidence="5">
    <location>
        <begin position="1"/>
        <end position="71"/>
    </location>
</feature>
<dbReference type="PANTHER" id="PTHR30204">
    <property type="entry name" value="REDOX-CYCLING DRUG-SENSING TRANSCRIPTIONAL ACTIVATOR SOXR"/>
    <property type="match status" value="1"/>
</dbReference>
<dbReference type="RefSeq" id="WP_339404613.1">
    <property type="nucleotide sequence ID" value="NZ_JBBGAZ010000014.1"/>
</dbReference>
<gene>
    <name evidence="6" type="ORF">WG622_17015</name>
</gene>
<dbReference type="PANTHER" id="PTHR30204:SF69">
    <property type="entry name" value="MERR-FAMILY TRANSCRIPTIONAL REGULATOR"/>
    <property type="match status" value="1"/>
</dbReference>
<dbReference type="InterPro" id="IPR047057">
    <property type="entry name" value="MerR_fam"/>
</dbReference>
<evidence type="ECO:0000256" key="2">
    <source>
        <dbReference type="ARBA" id="ARBA00023015"/>
    </source>
</evidence>
<dbReference type="EMBL" id="JBBGAZ010000014">
    <property type="protein sequence ID" value="MEJ5219959.1"/>
    <property type="molecule type" value="Genomic_DNA"/>
</dbReference>
<sequence length="131" mass="14837">MLIGEVAKKSGLSKDGIRHYESLGLLHSKPIQAGSRTYRDYDDTTLERLMIISLAKRLHFSLKELVDPLNQILSDTVSREERASVLADKVKEIDAKIAELTAARDLLKIFVKNPDKSFVDARLKEMGLWLE</sequence>
<keyword evidence="2" id="KW-0805">Transcription regulation</keyword>
<keyword evidence="1" id="KW-0678">Repressor</keyword>
<evidence type="ECO:0000256" key="3">
    <source>
        <dbReference type="ARBA" id="ARBA00023125"/>
    </source>
</evidence>
<evidence type="ECO:0000259" key="5">
    <source>
        <dbReference type="PROSITE" id="PS50937"/>
    </source>
</evidence>
<organism evidence="6 7">
    <name type="scientific">Cognatishimia coralii</name>
    <dbReference type="NCBI Taxonomy" id="3083254"/>
    <lineage>
        <taxon>Bacteria</taxon>
        <taxon>Pseudomonadati</taxon>
        <taxon>Pseudomonadota</taxon>
        <taxon>Alphaproteobacteria</taxon>
        <taxon>Rhodobacterales</taxon>
        <taxon>Paracoccaceae</taxon>
        <taxon>Cognatishimia</taxon>
    </lineage>
</organism>
<dbReference type="SUPFAM" id="SSF46955">
    <property type="entry name" value="Putative DNA-binding domain"/>
    <property type="match status" value="1"/>
</dbReference>
<dbReference type="Gene3D" id="1.10.1660.10">
    <property type="match status" value="1"/>
</dbReference>
<comment type="caution">
    <text evidence="6">The sequence shown here is derived from an EMBL/GenBank/DDBJ whole genome shotgun (WGS) entry which is preliminary data.</text>
</comment>
<keyword evidence="3" id="KW-0238">DNA-binding</keyword>
<dbReference type="SMART" id="SM00422">
    <property type="entry name" value="HTH_MERR"/>
    <property type="match status" value="1"/>
</dbReference>